<proteinExistence type="predicted"/>
<name>B9S7G9_RICCO</name>
<sequence length="90" mass="10347">MEGTTSDSRVIKIALARQNPIKIPEGVDPYEVIVSEVEQELIYHNRSQEEHHIGRDEDESAARRGLNIICDYVMSLDDKIEEANYEDKCK</sequence>
<reference evidence="2" key="1">
    <citation type="journal article" date="2010" name="Nat. Biotechnol.">
        <title>Draft genome sequence of the oilseed species Ricinus communis.</title>
        <authorList>
            <person name="Chan A.P."/>
            <person name="Crabtree J."/>
            <person name="Zhao Q."/>
            <person name="Lorenzi H."/>
            <person name="Orvis J."/>
            <person name="Puiu D."/>
            <person name="Melake-Berhan A."/>
            <person name="Jones K.M."/>
            <person name="Redman J."/>
            <person name="Chen G."/>
            <person name="Cahoon E.B."/>
            <person name="Gedil M."/>
            <person name="Stanke M."/>
            <person name="Haas B.J."/>
            <person name="Wortman J.R."/>
            <person name="Fraser-Liggett C.M."/>
            <person name="Ravel J."/>
            <person name="Rabinowicz P.D."/>
        </authorList>
    </citation>
    <scope>NUCLEOTIDE SEQUENCE [LARGE SCALE GENOMIC DNA]</scope>
    <source>
        <strain evidence="2">cv. Hale</strain>
    </source>
</reference>
<dbReference type="InParanoid" id="B9S7G9"/>
<dbReference type="AlphaFoldDB" id="B9S7G9"/>
<organism evidence="1 2">
    <name type="scientific">Ricinus communis</name>
    <name type="common">Castor bean</name>
    <dbReference type="NCBI Taxonomy" id="3988"/>
    <lineage>
        <taxon>Eukaryota</taxon>
        <taxon>Viridiplantae</taxon>
        <taxon>Streptophyta</taxon>
        <taxon>Embryophyta</taxon>
        <taxon>Tracheophyta</taxon>
        <taxon>Spermatophyta</taxon>
        <taxon>Magnoliopsida</taxon>
        <taxon>eudicotyledons</taxon>
        <taxon>Gunneridae</taxon>
        <taxon>Pentapetalae</taxon>
        <taxon>rosids</taxon>
        <taxon>fabids</taxon>
        <taxon>Malpighiales</taxon>
        <taxon>Euphorbiaceae</taxon>
        <taxon>Acalyphoideae</taxon>
        <taxon>Acalypheae</taxon>
        <taxon>Ricinus</taxon>
    </lineage>
</organism>
<dbReference type="Proteomes" id="UP000008311">
    <property type="component" value="Unassembled WGS sequence"/>
</dbReference>
<keyword evidence="2" id="KW-1185">Reference proteome</keyword>
<evidence type="ECO:0000313" key="1">
    <source>
        <dbReference type="EMBL" id="EEF40462.1"/>
    </source>
</evidence>
<protein>
    <submittedName>
        <fullName evidence="1">Uncharacterized protein</fullName>
    </submittedName>
</protein>
<dbReference type="EMBL" id="EQ973885">
    <property type="protein sequence ID" value="EEF40462.1"/>
    <property type="molecule type" value="Genomic_DNA"/>
</dbReference>
<accession>B9S7G9</accession>
<evidence type="ECO:0000313" key="2">
    <source>
        <dbReference type="Proteomes" id="UP000008311"/>
    </source>
</evidence>
<gene>
    <name evidence="1" type="ORF">RCOM_0642500</name>
</gene>